<gene>
    <name evidence="2" type="ORF">GFSPODELE1_LOCUS1282</name>
</gene>
<organism evidence="2 3">
    <name type="scientific">Somion occarium</name>
    <dbReference type="NCBI Taxonomy" id="3059160"/>
    <lineage>
        <taxon>Eukaryota</taxon>
        <taxon>Fungi</taxon>
        <taxon>Dikarya</taxon>
        <taxon>Basidiomycota</taxon>
        <taxon>Agaricomycotina</taxon>
        <taxon>Agaricomycetes</taxon>
        <taxon>Polyporales</taxon>
        <taxon>Cerrenaceae</taxon>
        <taxon>Somion</taxon>
    </lineage>
</organism>
<evidence type="ECO:0000313" key="3">
    <source>
        <dbReference type="Proteomes" id="UP001497453"/>
    </source>
</evidence>
<protein>
    <submittedName>
        <fullName evidence="2">Uncharacterized protein</fullName>
    </submittedName>
</protein>
<feature type="compositionally biased region" description="Polar residues" evidence="1">
    <location>
        <begin position="13"/>
        <end position="22"/>
    </location>
</feature>
<proteinExistence type="predicted"/>
<accession>A0ABP1CPE8</accession>
<reference evidence="3" key="1">
    <citation type="submission" date="2024-04" db="EMBL/GenBank/DDBJ databases">
        <authorList>
            <person name="Shaw F."/>
            <person name="Minotto A."/>
        </authorList>
    </citation>
    <scope>NUCLEOTIDE SEQUENCE [LARGE SCALE GENOMIC DNA]</scope>
</reference>
<sequence>MKPFSYLKKTSSKDSSIASNDGQSSRSRLSMSSQSSAGTSYYVQFPYGTSLSPSRSSSSQKTSSTKTDIAEMMDDDNIAWGKPRKPWRR</sequence>
<evidence type="ECO:0000256" key="1">
    <source>
        <dbReference type="SAM" id="MobiDB-lite"/>
    </source>
</evidence>
<evidence type="ECO:0000313" key="2">
    <source>
        <dbReference type="EMBL" id="CAL1696634.1"/>
    </source>
</evidence>
<feature type="region of interest" description="Disordered" evidence="1">
    <location>
        <begin position="49"/>
        <end position="89"/>
    </location>
</feature>
<name>A0ABP1CPE8_9APHY</name>
<feature type="compositionally biased region" description="Low complexity" evidence="1">
    <location>
        <begin position="23"/>
        <end position="36"/>
    </location>
</feature>
<dbReference type="Proteomes" id="UP001497453">
    <property type="component" value="Chromosome 1"/>
</dbReference>
<dbReference type="EMBL" id="OZ037944">
    <property type="protein sequence ID" value="CAL1696634.1"/>
    <property type="molecule type" value="Genomic_DNA"/>
</dbReference>
<feature type="compositionally biased region" description="Low complexity" evidence="1">
    <location>
        <begin position="49"/>
        <end position="67"/>
    </location>
</feature>
<feature type="region of interest" description="Disordered" evidence="1">
    <location>
        <begin position="1"/>
        <end position="36"/>
    </location>
</feature>
<keyword evidence="3" id="KW-1185">Reference proteome</keyword>